<evidence type="ECO:0000256" key="3">
    <source>
        <dbReference type="ARBA" id="ARBA00023012"/>
    </source>
</evidence>
<evidence type="ECO:0000313" key="12">
    <source>
        <dbReference type="EMBL" id="QNM06053.1"/>
    </source>
</evidence>
<organism evidence="12 13">
    <name type="scientific">Qiania dongpingensis</name>
    <dbReference type="NCBI Taxonomy" id="2763669"/>
    <lineage>
        <taxon>Bacteria</taxon>
        <taxon>Bacillati</taxon>
        <taxon>Bacillota</taxon>
        <taxon>Clostridia</taxon>
        <taxon>Lachnospirales</taxon>
        <taxon>Lachnospiraceae</taxon>
        <taxon>Qiania</taxon>
    </lineage>
</organism>
<name>A0A7G9G5H1_9FIRM</name>
<evidence type="ECO:0000256" key="7">
    <source>
        <dbReference type="ARBA" id="ARBA00024867"/>
    </source>
</evidence>
<proteinExistence type="predicted"/>
<dbReference type="PROSITE" id="PS50110">
    <property type="entry name" value="RESPONSE_REGULATORY"/>
    <property type="match status" value="1"/>
</dbReference>
<gene>
    <name evidence="12" type="ORF">H9Q78_02500</name>
</gene>
<evidence type="ECO:0000256" key="4">
    <source>
        <dbReference type="ARBA" id="ARBA00023015"/>
    </source>
</evidence>
<dbReference type="PANTHER" id="PTHR48111">
    <property type="entry name" value="REGULATOR OF RPOS"/>
    <property type="match status" value="1"/>
</dbReference>
<feature type="DNA-binding region" description="OmpR/PhoB-type" evidence="9">
    <location>
        <begin position="130"/>
        <end position="227"/>
    </location>
</feature>
<keyword evidence="5 9" id="KW-0238">DNA-binding</keyword>
<keyword evidence="4" id="KW-0805">Transcription regulation</keyword>
<dbReference type="KEGG" id="qdo:H9Q78_02500"/>
<evidence type="ECO:0000256" key="1">
    <source>
        <dbReference type="ARBA" id="ARBA00018672"/>
    </source>
</evidence>
<comment type="function">
    <text evidence="7">May play the central regulatory role in sporulation. It may be an element of the effector pathway responsible for the activation of sporulation genes in response to nutritional stress. Spo0A may act in concert with spo0H (a sigma factor) to control the expression of some genes that are critical to the sporulation process.</text>
</comment>
<dbReference type="Gene3D" id="3.40.50.2300">
    <property type="match status" value="1"/>
</dbReference>
<dbReference type="InterPro" id="IPR016032">
    <property type="entry name" value="Sig_transdc_resp-reg_C-effctor"/>
</dbReference>
<evidence type="ECO:0000259" key="10">
    <source>
        <dbReference type="PROSITE" id="PS50110"/>
    </source>
</evidence>
<dbReference type="PANTHER" id="PTHR48111:SF1">
    <property type="entry name" value="TWO-COMPONENT RESPONSE REGULATOR ORR33"/>
    <property type="match status" value="1"/>
</dbReference>
<evidence type="ECO:0000256" key="2">
    <source>
        <dbReference type="ARBA" id="ARBA00022553"/>
    </source>
</evidence>
<keyword evidence="2 8" id="KW-0597">Phosphoprotein</keyword>
<dbReference type="GO" id="GO:0000976">
    <property type="term" value="F:transcription cis-regulatory region binding"/>
    <property type="evidence" value="ECO:0007669"/>
    <property type="project" value="TreeGrafter"/>
</dbReference>
<dbReference type="GO" id="GO:0006355">
    <property type="term" value="P:regulation of DNA-templated transcription"/>
    <property type="evidence" value="ECO:0007669"/>
    <property type="project" value="InterPro"/>
</dbReference>
<dbReference type="InterPro" id="IPR036388">
    <property type="entry name" value="WH-like_DNA-bd_sf"/>
</dbReference>
<keyword evidence="3" id="KW-0902">Two-component regulatory system</keyword>
<dbReference type="CDD" id="cd00383">
    <property type="entry name" value="trans_reg_C"/>
    <property type="match status" value="1"/>
</dbReference>
<feature type="domain" description="OmpR/PhoB-type" evidence="11">
    <location>
        <begin position="130"/>
        <end position="227"/>
    </location>
</feature>
<dbReference type="GO" id="GO:0005829">
    <property type="term" value="C:cytosol"/>
    <property type="evidence" value="ECO:0007669"/>
    <property type="project" value="TreeGrafter"/>
</dbReference>
<dbReference type="Gene3D" id="6.10.250.690">
    <property type="match status" value="1"/>
</dbReference>
<dbReference type="InterPro" id="IPR039420">
    <property type="entry name" value="WalR-like"/>
</dbReference>
<sequence>MELIYVIEDDENIRELIRAALVSYGYRVEAFEAAEPALGSIVKDRPSLAIFDLMLPGMDGLEAIEEIRKDPQIGGVPIIVLTAKDKEFDKVIGLDRGADDYMTKPFSVLELAARVRSQLRRESGKGPQAAGRLEEGSLLICPDTREVFLNGEMLHLTLKEYELLKYLAENKTRVVTREQILNQIWGYEYEGESRTLDMHVRSLRQKLGEGGTEMIRTVRGVGYRFYSQEKED</sequence>
<dbReference type="Pfam" id="PF00486">
    <property type="entry name" value="Trans_reg_C"/>
    <property type="match status" value="1"/>
</dbReference>
<dbReference type="RefSeq" id="WP_249303422.1">
    <property type="nucleotide sequence ID" value="NZ_CP060634.1"/>
</dbReference>
<dbReference type="InterPro" id="IPR001867">
    <property type="entry name" value="OmpR/PhoB-type_DNA-bd"/>
</dbReference>
<evidence type="ECO:0000256" key="5">
    <source>
        <dbReference type="ARBA" id="ARBA00023125"/>
    </source>
</evidence>
<dbReference type="Proteomes" id="UP000515823">
    <property type="component" value="Chromosome"/>
</dbReference>
<dbReference type="GO" id="GO:0000156">
    <property type="term" value="F:phosphorelay response regulator activity"/>
    <property type="evidence" value="ECO:0007669"/>
    <property type="project" value="TreeGrafter"/>
</dbReference>
<dbReference type="SUPFAM" id="SSF46894">
    <property type="entry name" value="C-terminal effector domain of the bipartite response regulators"/>
    <property type="match status" value="1"/>
</dbReference>
<accession>A0A7G9G5H1</accession>
<dbReference type="InterPro" id="IPR011006">
    <property type="entry name" value="CheY-like_superfamily"/>
</dbReference>
<dbReference type="GO" id="GO:0032993">
    <property type="term" value="C:protein-DNA complex"/>
    <property type="evidence" value="ECO:0007669"/>
    <property type="project" value="TreeGrafter"/>
</dbReference>
<evidence type="ECO:0000256" key="9">
    <source>
        <dbReference type="PROSITE-ProRule" id="PRU01091"/>
    </source>
</evidence>
<reference evidence="12 13" key="1">
    <citation type="submission" date="2020-08" db="EMBL/GenBank/DDBJ databases">
        <authorList>
            <person name="Liu C."/>
            <person name="Sun Q."/>
        </authorList>
    </citation>
    <scope>NUCLEOTIDE SEQUENCE [LARGE SCALE GENOMIC DNA]</scope>
    <source>
        <strain evidence="12 13">NSJ-38</strain>
    </source>
</reference>
<dbReference type="PROSITE" id="PS51755">
    <property type="entry name" value="OMPR_PHOB"/>
    <property type="match status" value="1"/>
</dbReference>
<evidence type="ECO:0000259" key="11">
    <source>
        <dbReference type="PROSITE" id="PS51755"/>
    </source>
</evidence>
<evidence type="ECO:0000256" key="8">
    <source>
        <dbReference type="PROSITE-ProRule" id="PRU00169"/>
    </source>
</evidence>
<dbReference type="SMART" id="SM00862">
    <property type="entry name" value="Trans_reg_C"/>
    <property type="match status" value="1"/>
</dbReference>
<evidence type="ECO:0000256" key="6">
    <source>
        <dbReference type="ARBA" id="ARBA00023163"/>
    </source>
</evidence>
<dbReference type="Gene3D" id="1.10.10.10">
    <property type="entry name" value="Winged helix-like DNA-binding domain superfamily/Winged helix DNA-binding domain"/>
    <property type="match status" value="1"/>
</dbReference>
<dbReference type="AlphaFoldDB" id="A0A7G9G5H1"/>
<dbReference type="Pfam" id="PF00072">
    <property type="entry name" value="Response_reg"/>
    <property type="match status" value="1"/>
</dbReference>
<evidence type="ECO:0000313" key="13">
    <source>
        <dbReference type="Proteomes" id="UP000515823"/>
    </source>
</evidence>
<dbReference type="EMBL" id="CP060634">
    <property type="protein sequence ID" value="QNM06053.1"/>
    <property type="molecule type" value="Genomic_DNA"/>
</dbReference>
<keyword evidence="6" id="KW-0804">Transcription</keyword>
<protein>
    <recommendedName>
        <fullName evidence="1">Stage 0 sporulation protein A homolog</fullName>
    </recommendedName>
</protein>
<feature type="domain" description="Response regulatory" evidence="10">
    <location>
        <begin position="3"/>
        <end position="119"/>
    </location>
</feature>
<dbReference type="SUPFAM" id="SSF52172">
    <property type="entry name" value="CheY-like"/>
    <property type="match status" value="1"/>
</dbReference>
<dbReference type="InterPro" id="IPR001789">
    <property type="entry name" value="Sig_transdc_resp-reg_receiver"/>
</dbReference>
<dbReference type="FunFam" id="1.10.10.10:FF:000018">
    <property type="entry name" value="DNA-binding response regulator ResD"/>
    <property type="match status" value="1"/>
</dbReference>
<dbReference type="SMART" id="SM00448">
    <property type="entry name" value="REC"/>
    <property type="match status" value="1"/>
</dbReference>
<keyword evidence="13" id="KW-1185">Reference proteome</keyword>
<feature type="modified residue" description="4-aspartylphosphate" evidence="8">
    <location>
        <position position="52"/>
    </location>
</feature>